<dbReference type="AlphaFoldDB" id="A0ABD1WN71"/>
<evidence type="ECO:0008006" key="3">
    <source>
        <dbReference type="Google" id="ProtNLM"/>
    </source>
</evidence>
<gene>
    <name evidence="1" type="ORF">Fot_12527</name>
</gene>
<sequence>MAETCNCLARRKISMTSVCPWCDLEQSNMHVFFHCPSNKQLWWVAWLWVVVRQGVGASVEDTVLNLFHRTSREEFMLVGNLLWVIWGERKRILHGGKERVEGRSL</sequence>
<name>A0ABD1WN71_9LAMI</name>
<protein>
    <recommendedName>
        <fullName evidence="3">Reverse transcriptase zinc-binding domain-containing protein</fullName>
    </recommendedName>
</protein>
<dbReference type="Proteomes" id="UP001604277">
    <property type="component" value="Unassembled WGS sequence"/>
</dbReference>
<evidence type="ECO:0000313" key="2">
    <source>
        <dbReference type="Proteomes" id="UP001604277"/>
    </source>
</evidence>
<evidence type="ECO:0000313" key="1">
    <source>
        <dbReference type="EMBL" id="KAL2550997.1"/>
    </source>
</evidence>
<organism evidence="1 2">
    <name type="scientific">Forsythia ovata</name>
    <dbReference type="NCBI Taxonomy" id="205694"/>
    <lineage>
        <taxon>Eukaryota</taxon>
        <taxon>Viridiplantae</taxon>
        <taxon>Streptophyta</taxon>
        <taxon>Embryophyta</taxon>
        <taxon>Tracheophyta</taxon>
        <taxon>Spermatophyta</taxon>
        <taxon>Magnoliopsida</taxon>
        <taxon>eudicotyledons</taxon>
        <taxon>Gunneridae</taxon>
        <taxon>Pentapetalae</taxon>
        <taxon>asterids</taxon>
        <taxon>lamiids</taxon>
        <taxon>Lamiales</taxon>
        <taxon>Oleaceae</taxon>
        <taxon>Forsythieae</taxon>
        <taxon>Forsythia</taxon>
    </lineage>
</organism>
<proteinExistence type="predicted"/>
<keyword evidence="2" id="KW-1185">Reference proteome</keyword>
<comment type="caution">
    <text evidence="1">The sequence shown here is derived from an EMBL/GenBank/DDBJ whole genome shotgun (WGS) entry which is preliminary data.</text>
</comment>
<reference evidence="2" key="1">
    <citation type="submission" date="2024-07" db="EMBL/GenBank/DDBJ databases">
        <title>Two chromosome-level genome assemblies of Korean endemic species Abeliophyllum distichum and Forsythia ovata (Oleaceae).</title>
        <authorList>
            <person name="Jang H."/>
        </authorList>
    </citation>
    <scope>NUCLEOTIDE SEQUENCE [LARGE SCALE GENOMIC DNA]</scope>
</reference>
<dbReference type="EMBL" id="JBFOLJ010000003">
    <property type="protein sequence ID" value="KAL2550997.1"/>
    <property type="molecule type" value="Genomic_DNA"/>
</dbReference>
<accession>A0ABD1WN71</accession>